<dbReference type="PANTHER" id="PTHR24023">
    <property type="entry name" value="COLLAGEN ALPHA"/>
    <property type="match status" value="1"/>
</dbReference>
<feature type="region of interest" description="Disordered" evidence="2">
    <location>
        <begin position="680"/>
        <end position="700"/>
    </location>
</feature>
<dbReference type="GeneID" id="101460041"/>
<dbReference type="GO" id="GO:0005615">
    <property type="term" value="C:extracellular space"/>
    <property type="evidence" value="ECO:0007669"/>
    <property type="project" value="TreeGrafter"/>
</dbReference>
<proteinExistence type="evidence at transcript level"/>
<dbReference type="GO" id="GO:0031012">
    <property type="term" value="C:extracellular matrix"/>
    <property type="evidence" value="ECO:0007669"/>
    <property type="project" value="TreeGrafter"/>
</dbReference>
<reference evidence="5" key="3">
    <citation type="submission" date="2020-11" db="EMBL/GenBank/DDBJ databases">
        <authorList>
            <person name="Whitehead M."/>
        </authorList>
    </citation>
    <scope>NUCLEOTIDE SEQUENCE</scope>
    <source>
        <strain evidence="5">EGII</strain>
    </source>
</reference>
<reference evidence="6" key="1">
    <citation type="submission" date="2013-07" db="EMBL/GenBank/DDBJ databases">
        <authorList>
            <person name="Geib S."/>
        </authorList>
    </citation>
    <scope>NUCLEOTIDE SEQUENCE</scope>
</reference>
<feature type="region of interest" description="Disordered" evidence="2">
    <location>
        <begin position="331"/>
        <end position="420"/>
    </location>
</feature>
<dbReference type="InterPro" id="IPR008160">
    <property type="entry name" value="Collagen"/>
</dbReference>
<dbReference type="SMART" id="SM00210">
    <property type="entry name" value="TSPN"/>
    <property type="match status" value="1"/>
</dbReference>
<dbReference type="GO" id="GO:0030020">
    <property type="term" value="F:extracellular matrix structural constituent conferring tensile strength"/>
    <property type="evidence" value="ECO:0007669"/>
    <property type="project" value="TreeGrafter"/>
</dbReference>
<keyword evidence="7" id="KW-1185">Reference proteome</keyword>
<dbReference type="AlphaFoldDB" id="W8BMK6"/>
<feature type="compositionally biased region" description="Pro residues" evidence="2">
    <location>
        <begin position="286"/>
        <end position="300"/>
    </location>
</feature>
<evidence type="ECO:0000256" key="2">
    <source>
        <dbReference type="SAM" id="MobiDB-lite"/>
    </source>
</evidence>
<evidence type="ECO:0000256" key="3">
    <source>
        <dbReference type="SAM" id="SignalP"/>
    </source>
</evidence>
<evidence type="ECO:0000256" key="1">
    <source>
        <dbReference type="ARBA" id="ARBA00022737"/>
    </source>
</evidence>
<reference evidence="6" key="2">
    <citation type="journal article" date="2014" name="BMC Genomics">
        <title>A genomic perspective to assessing quality of mass-reared SIT flies used in Mediterranean fruit fly (Ceratitis capitata) eradication in California.</title>
        <authorList>
            <person name="Calla B."/>
            <person name="Hall B."/>
            <person name="Hou S."/>
            <person name="Geib S.M."/>
        </authorList>
    </citation>
    <scope>NUCLEOTIDE SEQUENCE</scope>
</reference>
<evidence type="ECO:0000259" key="4">
    <source>
        <dbReference type="SMART" id="SM00210"/>
    </source>
</evidence>
<feature type="compositionally biased region" description="Pro residues" evidence="2">
    <location>
        <begin position="336"/>
        <end position="350"/>
    </location>
</feature>
<dbReference type="Gene3D" id="2.60.120.200">
    <property type="match status" value="1"/>
</dbReference>
<dbReference type="KEGG" id="ccat:101460041"/>
<dbReference type="SUPFAM" id="SSF49899">
    <property type="entry name" value="Concanavalin A-like lectins/glucanases"/>
    <property type="match status" value="1"/>
</dbReference>
<dbReference type="Proteomes" id="UP000606786">
    <property type="component" value="Unassembled WGS sequence"/>
</dbReference>
<dbReference type="InterPro" id="IPR050149">
    <property type="entry name" value="Collagen_superfamily"/>
</dbReference>
<dbReference type="InterPro" id="IPR013320">
    <property type="entry name" value="ConA-like_dom_sf"/>
</dbReference>
<dbReference type="InterPro" id="IPR048287">
    <property type="entry name" value="TSPN-like_N"/>
</dbReference>
<evidence type="ECO:0000313" key="5">
    <source>
        <dbReference type="EMBL" id="CAD7005999.1"/>
    </source>
</evidence>
<name>W8BMK6_CERCA</name>
<evidence type="ECO:0000313" key="6">
    <source>
        <dbReference type="EMBL" id="JAC02331.1"/>
    </source>
</evidence>
<evidence type="ECO:0000313" key="7">
    <source>
        <dbReference type="Proteomes" id="UP000606786"/>
    </source>
</evidence>
<dbReference type="EMBL" id="CAJHJT010000034">
    <property type="protein sequence ID" value="CAD7005999.1"/>
    <property type="molecule type" value="Genomic_DNA"/>
</dbReference>
<feature type="chain" id="PRO_5033708386" evidence="3">
    <location>
        <begin position="22"/>
        <end position="700"/>
    </location>
</feature>
<feature type="compositionally biased region" description="Basic and acidic residues" evidence="2">
    <location>
        <begin position="598"/>
        <end position="609"/>
    </location>
</feature>
<feature type="compositionally biased region" description="Low complexity" evidence="2">
    <location>
        <begin position="640"/>
        <end position="649"/>
    </location>
</feature>
<dbReference type="Pfam" id="PF01391">
    <property type="entry name" value="Collagen"/>
    <property type="match status" value="2"/>
</dbReference>
<feature type="signal peptide" evidence="3">
    <location>
        <begin position="1"/>
        <end position="21"/>
    </location>
</feature>
<gene>
    <name evidence="6" type="primary">COLA1</name>
    <name evidence="5" type="ORF">CCAP1982_LOCUS14335</name>
</gene>
<keyword evidence="6" id="KW-0176">Collagen</keyword>
<keyword evidence="3" id="KW-0732">Signal</keyword>
<feature type="compositionally biased region" description="Low complexity" evidence="2">
    <location>
        <begin position="556"/>
        <end position="568"/>
    </location>
</feature>
<feature type="region of interest" description="Disordered" evidence="2">
    <location>
        <begin position="279"/>
        <end position="302"/>
    </location>
</feature>
<accession>W8BMK6</accession>
<feature type="region of interest" description="Disordered" evidence="2">
    <location>
        <begin position="539"/>
        <end position="654"/>
    </location>
</feature>
<dbReference type="GO" id="GO:0030198">
    <property type="term" value="P:extracellular matrix organization"/>
    <property type="evidence" value="ECO:0007669"/>
    <property type="project" value="TreeGrafter"/>
</dbReference>
<dbReference type="EMBL" id="GAMC01004225">
    <property type="protein sequence ID" value="JAC02331.1"/>
    <property type="molecule type" value="mRNA"/>
</dbReference>
<dbReference type="OrthoDB" id="5983381at2759"/>
<sequence length="700" mass="74072">MQLFLTLLTVTLIFGPQTIFAVSSKRQIQYDKLDTVYDQDDEDDFAPVSPCSVQRAGDPDLTNYDIISSYHFDEAYHQYQGVKQIVGSTGYQTAYHFEEFSNMTIESSQAFPKGVPDAFSFECTFRVPEFDPPNEWFLFEISNYKYESQMSVIMNPLYNAIEFSLPKYDGSLQTITYEELEIFDHSWHKVMLGVTQDDVRLWVDCKPVPDRSGSLHTPLDVRSPIDSTEGAFTVARDCKTRSTVPIDLQWMIFSCDVDKPNRATCEDIPHYAKAPKGVIGREKFPTPRPVSLPTPTPPRPDLTFLTTTNYPPLFLSSTPVALQGQELHACPEVCPRGPPGPPGPQGPPGPSDSAAPAYPNANQVDGRLSKGEKGEPGPSGVGLPGIPGRPGQKGESGWNGLPGQKGEPGAMGPTGQPGPVGIAASEERIREIVEQIAISLPGLKGETGSPGIPGQVGQKGERGMPGLDGGLGERGIAGIPGQKGELGLPGFAGMPGPSGPPGPPGVSGTINTEVRNIDEREIRDICLAVVRDYISEISSTLAGPPGPPGPRGRGHPGPAGRPGIQGDPGPQGPPGDRGYAGLPGLQGPQGETGPRGPEGPKGERGEDGVGHPGPMGLTGPQGPEGHCVDGLPGRPGEHGAVGAPGLPGAHGPPGQPGVCPDCSAYQAAYAYPIMLAQQQRNNKGPPSYYNKGPVNYYDKG</sequence>
<organism evidence="6">
    <name type="scientific">Ceratitis capitata</name>
    <name type="common">Mediterranean fruit fly</name>
    <name type="synonym">Tephritis capitata</name>
    <dbReference type="NCBI Taxonomy" id="7213"/>
    <lineage>
        <taxon>Eukaryota</taxon>
        <taxon>Metazoa</taxon>
        <taxon>Ecdysozoa</taxon>
        <taxon>Arthropoda</taxon>
        <taxon>Hexapoda</taxon>
        <taxon>Insecta</taxon>
        <taxon>Pterygota</taxon>
        <taxon>Neoptera</taxon>
        <taxon>Endopterygota</taxon>
        <taxon>Diptera</taxon>
        <taxon>Brachycera</taxon>
        <taxon>Muscomorpha</taxon>
        <taxon>Tephritoidea</taxon>
        <taxon>Tephritidae</taxon>
        <taxon>Ceratitis</taxon>
        <taxon>Ceratitis</taxon>
    </lineage>
</organism>
<dbReference type="GO" id="GO:0005581">
    <property type="term" value="C:collagen trimer"/>
    <property type="evidence" value="ECO:0007669"/>
    <property type="project" value="UniProtKB-KW"/>
</dbReference>
<dbReference type="PANTHER" id="PTHR24023:SF714">
    <property type="entry name" value="COLLAGEN ALPHA-4(IV) CHAIN"/>
    <property type="match status" value="1"/>
</dbReference>
<keyword evidence="1" id="KW-0677">Repeat</keyword>
<protein>
    <submittedName>
        <fullName evidence="5">(Mediterranean fruit fly) hypothetical protein</fullName>
    </submittedName>
    <submittedName>
        <fullName evidence="6">Collagen alpha-1(XXI) chain</fullName>
    </submittedName>
</protein>
<feature type="domain" description="Thrombospondin-like N-terminal" evidence="4">
    <location>
        <begin position="57"/>
        <end position="257"/>
    </location>
</feature>